<name>A0A9W8L0W3_9FUNG</name>
<feature type="compositionally biased region" description="Polar residues" evidence="1">
    <location>
        <begin position="1"/>
        <end position="14"/>
    </location>
</feature>
<evidence type="ECO:0000256" key="1">
    <source>
        <dbReference type="SAM" id="MobiDB-lite"/>
    </source>
</evidence>
<gene>
    <name evidence="2" type="ORF">GGI25_000767</name>
</gene>
<dbReference type="AlphaFoldDB" id="A0A9W8L0W3"/>
<proteinExistence type="predicted"/>
<dbReference type="OrthoDB" id="5588886at2759"/>
<dbReference type="EMBL" id="JANBTW010000005">
    <property type="protein sequence ID" value="KAJ2680475.1"/>
    <property type="molecule type" value="Genomic_DNA"/>
</dbReference>
<evidence type="ECO:0008006" key="4">
    <source>
        <dbReference type="Google" id="ProtNLM"/>
    </source>
</evidence>
<feature type="compositionally biased region" description="Pro residues" evidence="1">
    <location>
        <begin position="32"/>
        <end position="42"/>
    </location>
</feature>
<evidence type="ECO:0000313" key="3">
    <source>
        <dbReference type="Proteomes" id="UP001151518"/>
    </source>
</evidence>
<protein>
    <recommendedName>
        <fullName evidence="4">Brain protein I3</fullName>
    </recommendedName>
</protein>
<evidence type="ECO:0000313" key="2">
    <source>
        <dbReference type="EMBL" id="KAJ2680475.1"/>
    </source>
</evidence>
<organism evidence="2 3">
    <name type="scientific">Coemansia spiralis</name>
    <dbReference type="NCBI Taxonomy" id="417178"/>
    <lineage>
        <taxon>Eukaryota</taxon>
        <taxon>Fungi</taxon>
        <taxon>Fungi incertae sedis</taxon>
        <taxon>Zoopagomycota</taxon>
        <taxon>Kickxellomycotina</taxon>
        <taxon>Kickxellomycetes</taxon>
        <taxon>Kickxellales</taxon>
        <taxon>Kickxellaceae</taxon>
        <taxon>Coemansia</taxon>
    </lineage>
</organism>
<feature type="region of interest" description="Disordered" evidence="1">
    <location>
        <begin position="1"/>
        <end position="55"/>
    </location>
</feature>
<accession>A0A9W8L0W3</accession>
<comment type="caution">
    <text evidence="2">The sequence shown here is derived from an EMBL/GenBank/DDBJ whole genome shotgun (WGS) entry which is preliminary data.</text>
</comment>
<dbReference type="Proteomes" id="UP001151518">
    <property type="component" value="Unassembled WGS sequence"/>
</dbReference>
<sequence>MKQPGEESSSGSDNECTETHPLLSNPYGSSTQPPPYQPPQRPPSTTSTPDAVTQAGNAVLVRADGTGVCLDGTQHVWKQVYPPSSWLVACICFACCGPLCCHHPQRQCTKCGTLILNPAA</sequence>
<reference evidence="2" key="1">
    <citation type="submission" date="2022-07" db="EMBL/GenBank/DDBJ databases">
        <title>Phylogenomic reconstructions and comparative analyses of Kickxellomycotina fungi.</title>
        <authorList>
            <person name="Reynolds N.K."/>
            <person name="Stajich J.E."/>
            <person name="Barry K."/>
            <person name="Grigoriev I.V."/>
            <person name="Crous P."/>
            <person name="Smith M.E."/>
        </authorList>
    </citation>
    <scope>NUCLEOTIDE SEQUENCE</scope>
    <source>
        <strain evidence="2">NRRL 3115</strain>
    </source>
</reference>